<protein>
    <submittedName>
        <fullName evidence="3">Uncharacterized protein</fullName>
    </submittedName>
</protein>
<dbReference type="WBParaSite" id="nRc.2.0.1.t16610-RA">
    <property type="protein sequence ID" value="nRc.2.0.1.t16610-RA"/>
    <property type="gene ID" value="nRc.2.0.1.g16610"/>
</dbReference>
<keyword evidence="2" id="KW-1185">Reference proteome</keyword>
<evidence type="ECO:0000313" key="2">
    <source>
        <dbReference type="Proteomes" id="UP000887565"/>
    </source>
</evidence>
<proteinExistence type="predicted"/>
<feature type="region of interest" description="Disordered" evidence="1">
    <location>
        <begin position="47"/>
        <end position="67"/>
    </location>
</feature>
<feature type="region of interest" description="Disordered" evidence="1">
    <location>
        <begin position="174"/>
        <end position="218"/>
    </location>
</feature>
<organism evidence="2 3">
    <name type="scientific">Romanomermis culicivorax</name>
    <name type="common">Nematode worm</name>
    <dbReference type="NCBI Taxonomy" id="13658"/>
    <lineage>
        <taxon>Eukaryota</taxon>
        <taxon>Metazoa</taxon>
        <taxon>Ecdysozoa</taxon>
        <taxon>Nematoda</taxon>
        <taxon>Enoplea</taxon>
        <taxon>Dorylaimia</taxon>
        <taxon>Mermithida</taxon>
        <taxon>Mermithoidea</taxon>
        <taxon>Mermithidae</taxon>
        <taxon>Romanomermis</taxon>
    </lineage>
</organism>
<accession>A0A915IRW7</accession>
<sequence>MDNKKRNMPNEPSLKPKFDSKNMYNFCAFNNDKTVLAVTKDAAHEVSPEKNSSCNSCSSTPGNFGERPTSFSTDENDDYAAFVTNGNFGANNKNGKDLVVVKKKYDNNNTDDCIIEIRNYYRNMAQRLRIKQRSNLLDFEKISSEKIPEIPPLVLPQELAVSENVESPIFKDCSKSTNVESPIKDYSKSTNVESPIPKDCSKSTSLESSSTKDTNSTANSTILSLNDGLLDYSTLKKLLRKQRKLYKKKLDEEKTKREALEEFLIKFNNNNSIDSSKRSSSLNTFNLTSSPQKSKSRKLWHVEKSFSSNNLQIEQEKRPILNKIFVNRRPRDKERKFSDDSTITTTSTDNTQITKLTTNSDGFFVENKQKRELRSNSNANFLPKMVGNSKSTTIKTPFVSYFLPLEKENVENRSLM</sequence>
<evidence type="ECO:0000313" key="3">
    <source>
        <dbReference type="WBParaSite" id="nRc.2.0.1.t16610-RA"/>
    </source>
</evidence>
<reference evidence="3" key="1">
    <citation type="submission" date="2022-11" db="UniProtKB">
        <authorList>
            <consortium name="WormBaseParasite"/>
        </authorList>
    </citation>
    <scope>IDENTIFICATION</scope>
</reference>
<feature type="compositionally biased region" description="Low complexity" evidence="1">
    <location>
        <begin position="202"/>
        <end position="214"/>
    </location>
</feature>
<dbReference type="Proteomes" id="UP000887565">
    <property type="component" value="Unplaced"/>
</dbReference>
<feature type="compositionally biased region" description="Polar residues" evidence="1">
    <location>
        <begin position="49"/>
        <end position="62"/>
    </location>
</feature>
<dbReference type="AlphaFoldDB" id="A0A915IRW7"/>
<evidence type="ECO:0000256" key="1">
    <source>
        <dbReference type="SAM" id="MobiDB-lite"/>
    </source>
</evidence>
<name>A0A915IRW7_ROMCU</name>